<accession>A0A9P9FIK7</accession>
<evidence type="ECO:0000313" key="1">
    <source>
        <dbReference type="EMBL" id="KAH7161613.1"/>
    </source>
</evidence>
<dbReference type="InterPro" id="IPR027417">
    <property type="entry name" value="P-loop_NTPase"/>
</dbReference>
<protein>
    <submittedName>
        <fullName evidence="1">Uncharacterized protein</fullName>
    </submittedName>
</protein>
<reference evidence="1" key="1">
    <citation type="journal article" date="2021" name="Nat. Commun.">
        <title>Genetic determinants of endophytism in the Arabidopsis root mycobiome.</title>
        <authorList>
            <person name="Mesny F."/>
            <person name="Miyauchi S."/>
            <person name="Thiergart T."/>
            <person name="Pickel B."/>
            <person name="Atanasova L."/>
            <person name="Karlsson M."/>
            <person name="Huettel B."/>
            <person name="Barry K.W."/>
            <person name="Haridas S."/>
            <person name="Chen C."/>
            <person name="Bauer D."/>
            <person name="Andreopoulos W."/>
            <person name="Pangilinan J."/>
            <person name="LaButti K."/>
            <person name="Riley R."/>
            <person name="Lipzen A."/>
            <person name="Clum A."/>
            <person name="Drula E."/>
            <person name="Henrissat B."/>
            <person name="Kohler A."/>
            <person name="Grigoriev I.V."/>
            <person name="Martin F.M."/>
            <person name="Hacquard S."/>
        </authorList>
    </citation>
    <scope>NUCLEOTIDE SEQUENCE</scope>
    <source>
        <strain evidence="1">MPI-CAGE-AT-0147</strain>
    </source>
</reference>
<dbReference type="Proteomes" id="UP000738349">
    <property type="component" value="Unassembled WGS sequence"/>
</dbReference>
<organism evidence="1 2">
    <name type="scientific">Dactylonectria macrodidyma</name>
    <dbReference type="NCBI Taxonomy" id="307937"/>
    <lineage>
        <taxon>Eukaryota</taxon>
        <taxon>Fungi</taxon>
        <taxon>Dikarya</taxon>
        <taxon>Ascomycota</taxon>
        <taxon>Pezizomycotina</taxon>
        <taxon>Sordariomycetes</taxon>
        <taxon>Hypocreomycetidae</taxon>
        <taxon>Hypocreales</taxon>
        <taxon>Nectriaceae</taxon>
        <taxon>Dactylonectria</taxon>
    </lineage>
</organism>
<sequence>MPCFIYINEYPGIGKLTITLELQKVSPGAKVFHNHLIIDPVAALVDCDSPEYHTIRTRPRRHVLDIIATSRATQGVSWIFTDSRSSDPIGSLAAQDYKLAAERRGAVFIPVILDCNLGENLQKVVAATRTATTKLTDPKLVQWIHQNEVMYRFGGKEELQLDITEMTSSEVARRISQHVNRLCV</sequence>
<dbReference type="Gene3D" id="3.40.50.300">
    <property type="entry name" value="P-loop containing nucleotide triphosphate hydrolases"/>
    <property type="match status" value="1"/>
</dbReference>
<name>A0A9P9FIK7_9HYPO</name>
<gene>
    <name evidence="1" type="ORF">EDB81DRAFT_350073</name>
</gene>
<evidence type="ECO:0000313" key="2">
    <source>
        <dbReference type="Proteomes" id="UP000738349"/>
    </source>
</evidence>
<comment type="caution">
    <text evidence="1">The sequence shown here is derived from an EMBL/GenBank/DDBJ whole genome shotgun (WGS) entry which is preliminary data.</text>
</comment>
<keyword evidence="2" id="KW-1185">Reference proteome</keyword>
<dbReference type="AlphaFoldDB" id="A0A9P9FIK7"/>
<proteinExistence type="predicted"/>
<dbReference type="OrthoDB" id="5426988at2759"/>
<dbReference type="EMBL" id="JAGMUV010000004">
    <property type="protein sequence ID" value="KAH7161613.1"/>
    <property type="molecule type" value="Genomic_DNA"/>
</dbReference>